<protein>
    <submittedName>
        <fullName evidence="1">Uncharacterized protein</fullName>
    </submittedName>
</protein>
<sequence length="190" mass="20562">MYITNPLFALLATTSLTTALPNPNSPPKNKPVKTQDIINALAGTYTLINTSSTLNNVPIPDLAYGEAPVGILTYSRSGYMSATITATEPALRPNLTFPFQASDLDSDWALVGKHSIGYAGPFRVNEAIPANKTSGQVFHGPLVAANVPTWVGKEQRRNYTIMREGGKTLLRIGSERGGGYRGVLWWKKVD</sequence>
<organism evidence="1 2">
    <name type="scientific">Macroventuria anomochaeta</name>
    <dbReference type="NCBI Taxonomy" id="301207"/>
    <lineage>
        <taxon>Eukaryota</taxon>
        <taxon>Fungi</taxon>
        <taxon>Dikarya</taxon>
        <taxon>Ascomycota</taxon>
        <taxon>Pezizomycotina</taxon>
        <taxon>Dothideomycetes</taxon>
        <taxon>Pleosporomycetidae</taxon>
        <taxon>Pleosporales</taxon>
        <taxon>Pleosporineae</taxon>
        <taxon>Didymellaceae</taxon>
        <taxon>Macroventuria</taxon>
    </lineage>
</organism>
<dbReference type="EMBL" id="MU006716">
    <property type="protein sequence ID" value="KAF2627627.1"/>
    <property type="molecule type" value="Genomic_DNA"/>
</dbReference>
<proteinExistence type="predicted"/>
<dbReference type="Proteomes" id="UP000799754">
    <property type="component" value="Unassembled WGS sequence"/>
</dbReference>
<evidence type="ECO:0000313" key="2">
    <source>
        <dbReference type="Proteomes" id="UP000799754"/>
    </source>
</evidence>
<accession>A0ACB6S283</accession>
<keyword evidence="2" id="KW-1185">Reference proteome</keyword>
<comment type="caution">
    <text evidence="1">The sequence shown here is derived from an EMBL/GenBank/DDBJ whole genome shotgun (WGS) entry which is preliminary data.</text>
</comment>
<reference evidence="1" key="1">
    <citation type="journal article" date="2020" name="Stud. Mycol.">
        <title>101 Dothideomycetes genomes: a test case for predicting lifestyles and emergence of pathogens.</title>
        <authorList>
            <person name="Haridas S."/>
            <person name="Albert R."/>
            <person name="Binder M."/>
            <person name="Bloem J."/>
            <person name="Labutti K."/>
            <person name="Salamov A."/>
            <person name="Andreopoulos B."/>
            <person name="Baker S."/>
            <person name="Barry K."/>
            <person name="Bills G."/>
            <person name="Bluhm B."/>
            <person name="Cannon C."/>
            <person name="Castanera R."/>
            <person name="Culley D."/>
            <person name="Daum C."/>
            <person name="Ezra D."/>
            <person name="Gonzalez J."/>
            <person name="Henrissat B."/>
            <person name="Kuo A."/>
            <person name="Liang C."/>
            <person name="Lipzen A."/>
            <person name="Lutzoni F."/>
            <person name="Magnuson J."/>
            <person name="Mondo S."/>
            <person name="Nolan M."/>
            <person name="Ohm R."/>
            <person name="Pangilinan J."/>
            <person name="Park H.-J."/>
            <person name="Ramirez L."/>
            <person name="Alfaro M."/>
            <person name="Sun H."/>
            <person name="Tritt A."/>
            <person name="Yoshinaga Y."/>
            <person name="Zwiers L.-H."/>
            <person name="Turgeon B."/>
            <person name="Goodwin S."/>
            <person name="Spatafora J."/>
            <person name="Crous P."/>
            <person name="Grigoriev I."/>
        </authorList>
    </citation>
    <scope>NUCLEOTIDE SEQUENCE</scope>
    <source>
        <strain evidence="1">CBS 525.71</strain>
    </source>
</reference>
<name>A0ACB6S283_9PLEO</name>
<gene>
    <name evidence="1" type="ORF">BU25DRAFT_468534</name>
</gene>
<evidence type="ECO:0000313" key="1">
    <source>
        <dbReference type="EMBL" id="KAF2627627.1"/>
    </source>
</evidence>